<proteinExistence type="predicted"/>
<organism evidence="1">
    <name type="scientific">Yersinia pestis Java 9</name>
    <dbReference type="NCBI Taxonomy" id="880632"/>
    <lineage>
        <taxon>Bacteria</taxon>
        <taxon>Pseudomonadati</taxon>
        <taxon>Pseudomonadota</taxon>
        <taxon>Gammaproteobacteria</taxon>
        <taxon>Enterobacterales</taxon>
        <taxon>Yersiniaceae</taxon>
        <taxon>Yersinia</taxon>
    </lineage>
</organism>
<keyword evidence="1" id="KW-0614">Plasmid</keyword>
<dbReference type="AlphaFoldDB" id="E8PSE5"/>
<accession>E8PSE5</accession>
<dbReference type="EMBL" id="CP002181">
    <property type="protein sequence ID" value="ADW66945.1"/>
    <property type="molecule type" value="Genomic_DNA"/>
</dbReference>
<name>E8PSE5_YERPE</name>
<protein>
    <submittedName>
        <fullName evidence="1">Uncharacterized protein</fullName>
    </submittedName>
</protein>
<gene>
    <name evidence="1" type="ORF">YPJ_pJARS3621</name>
</gene>
<geneLocation type="plasmid" evidence="1">
    <name>pJARS36</name>
</geneLocation>
<evidence type="ECO:0000313" key="1">
    <source>
        <dbReference type="EMBL" id="ADW66945.1"/>
    </source>
</evidence>
<reference evidence="1" key="1">
    <citation type="journal article" date="2012" name="PLoS ONE">
        <title>Novel Plasmids and Resistance Phenotypes in Yersinia pestis: Unique Plasmid Inventory of Strain Java 9 Mediates High Levels of Arsenic Resistance.</title>
        <authorList>
            <person name="Eppinger M."/>
            <person name="Radnedge L."/>
            <person name="Andersen G."/>
            <person name="Vietri N."/>
            <person name="Severson G."/>
            <person name="Mou S."/>
            <person name="Ravel J."/>
            <person name="Worsham P.L."/>
        </authorList>
    </citation>
    <scope>NUCLEOTIDE SEQUENCE [LARGE SCALE GENOMIC DNA]</scope>
    <source>
        <strain evidence="1">Java 9</strain>
        <plasmid evidence="1">pJARS36</plasmid>
    </source>
</reference>
<sequence>MTNKKTFKCNAHADIRDYQQLRVDEKTINAILQNCNAKVFFKESEKAVAVNLEPNA</sequence>